<dbReference type="AlphaFoldDB" id="A0A484ZC63"/>
<keyword evidence="1" id="KW-0808">Transferase</keyword>
<dbReference type="Pfam" id="PF05935">
    <property type="entry name" value="Arylsulfotrans"/>
    <property type="match status" value="1"/>
</dbReference>
<dbReference type="PANTHER" id="PTHR35340">
    <property type="entry name" value="PQQ ENZYME REPEAT PROTEIN-RELATED"/>
    <property type="match status" value="1"/>
</dbReference>
<dbReference type="InterPro" id="IPR010262">
    <property type="entry name" value="Arylsulfotransferase_bact"/>
</dbReference>
<proteinExistence type="predicted"/>
<dbReference type="EMBL" id="CAADJA010000002">
    <property type="protein sequence ID" value="VFS46077.1"/>
    <property type="molecule type" value="Genomic_DNA"/>
</dbReference>
<reference evidence="1 2" key="1">
    <citation type="submission" date="2019-03" db="EMBL/GenBank/DDBJ databases">
        <authorList>
            <consortium name="Pathogen Informatics"/>
        </authorList>
    </citation>
    <scope>NUCLEOTIDE SEQUENCE [LARGE SCALE GENOMIC DNA]</scope>
    <source>
        <strain evidence="1 2">NCTC12282</strain>
    </source>
</reference>
<protein>
    <submittedName>
        <fullName evidence="1">Arylsulfotransferase (ASST)</fullName>
    </submittedName>
</protein>
<sequence length="79" mass="9132">MKYSRGVEYTVDEKNMTVQQNWEYGKERGFEWYSPITSVTQFRPETKTMFMYSATAGMSGTTPLTSVLNEVKTVLRTLC</sequence>
<dbReference type="PANTHER" id="PTHR35340:SF10">
    <property type="entry name" value="CYTOPLASMIC PROTEIN"/>
    <property type="match status" value="1"/>
</dbReference>
<gene>
    <name evidence="1" type="ORF">NCTC12282_00967</name>
</gene>
<dbReference type="Proteomes" id="UP000373449">
    <property type="component" value="Unassembled WGS sequence"/>
</dbReference>
<dbReference type="GO" id="GO:0004062">
    <property type="term" value="F:aryl sulfotransferase activity"/>
    <property type="evidence" value="ECO:0007669"/>
    <property type="project" value="InterPro"/>
</dbReference>
<organism evidence="1 2">
    <name type="scientific">Budvicia aquatica</name>
    <dbReference type="NCBI Taxonomy" id="82979"/>
    <lineage>
        <taxon>Bacteria</taxon>
        <taxon>Pseudomonadati</taxon>
        <taxon>Pseudomonadota</taxon>
        <taxon>Gammaproteobacteria</taxon>
        <taxon>Enterobacterales</taxon>
        <taxon>Budviciaceae</taxon>
        <taxon>Budvicia</taxon>
    </lineage>
</organism>
<accession>A0A484ZC63</accession>
<evidence type="ECO:0000313" key="1">
    <source>
        <dbReference type="EMBL" id="VFS46077.1"/>
    </source>
</evidence>
<name>A0A484ZC63_9GAMM</name>
<evidence type="ECO:0000313" key="2">
    <source>
        <dbReference type="Proteomes" id="UP000373449"/>
    </source>
</evidence>
<dbReference type="InterPro" id="IPR053143">
    <property type="entry name" value="Arylsulfate_ST"/>
</dbReference>